<keyword evidence="1" id="KW-0732">Signal</keyword>
<gene>
    <name evidence="2" type="ORF">VHEMI04495</name>
</gene>
<evidence type="ECO:0000313" key="3">
    <source>
        <dbReference type="Proteomes" id="UP000039046"/>
    </source>
</evidence>
<proteinExistence type="predicted"/>
<accession>A0A0A1TDZ8</accession>
<keyword evidence="3" id="KW-1185">Reference proteome</keyword>
<dbReference type="EMBL" id="CDHN01000002">
    <property type="protein sequence ID" value="CEJ87727.1"/>
    <property type="molecule type" value="Genomic_DNA"/>
</dbReference>
<organism evidence="2 3">
    <name type="scientific">[Torrubiella] hemipterigena</name>
    <dbReference type="NCBI Taxonomy" id="1531966"/>
    <lineage>
        <taxon>Eukaryota</taxon>
        <taxon>Fungi</taxon>
        <taxon>Dikarya</taxon>
        <taxon>Ascomycota</taxon>
        <taxon>Pezizomycotina</taxon>
        <taxon>Sordariomycetes</taxon>
        <taxon>Hypocreomycetidae</taxon>
        <taxon>Hypocreales</taxon>
        <taxon>Clavicipitaceae</taxon>
        <taxon>Clavicipitaceae incertae sedis</taxon>
        <taxon>'Torrubiella' clade</taxon>
    </lineage>
</organism>
<reference evidence="2 3" key="1">
    <citation type="journal article" date="2015" name="Genome Announc.">
        <title>Draft Genome Sequence and Gene Annotation of the Entomopathogenic Fungus Verticillium hemipterigenum.</title>
        <authorList>
            <person name="Horn F."/>
            <person name="Habel A."/>
            <person name="Scharf D.H."/>
            <person name="Dworschak J."/>
            <person name="Brakhage A.A."/>
            <person name="Guthke R."/>
            <person name="Hertweck C."/>
            <person name="Linde J."/>
        </authorList>
    </citation>
    <scope>NUCLEOTIDE SEQUENCE [LARGE SCALE GENOMIC DNA]</scope>
</reference>
<protein>
    <submittedName>
        <fullName evidence="2">Uncharacterized protein</fullName>
    </submittedName>
</protein>
<dbReference type="Proteomes" id="UP000039046">
    <property type="component" value="Unassembled WGS sequence"/>
</dbReference>
<evidence type="ECO:0000313" key="2">
    <source>
        <dbReference type="EMBL" id="CEJ87727.1"/>
    </source>
</evidence>
<feature type="chain" id="PRO_5001979556" evidence="1">
    <location>
        <begin position="20"/>
        <end position="230"/>
    </location>
</feature>
<sequence>MVKITTTLAAATIVTAAAAKMGNTIYFDKRDEFPLLIKAQLHKMDEDPCNPPHASAMSVMNGCDYDLHIYRQDAYVTYMGKLKPGEAISAPIIQDWRSAIIQYRGSKHKSGYDYMGHHKIASHAFQMDLKSMMLHSHTSHIMGDNNDAPSIAAIAGAAACTKDSAWAWAAVGEDIRGHGTCMGKDNKRAASAVAMAQLFCYEKDDQKLRFEDGLLKYGNTTLDDKLAWFQ</sequence>
<evidence type="ECO:0000256" key="1">
    <source>
        <dbReference type="SAM" id="SignalP"/>
    </source>
</evidence>
<dbReference type="HOGENOM" id="CLU_105155_0_0_1"/>
<feature type="signal peptide" evidence="1">
    <location>
        <begin position="1"/>
        <end position="19"/>
    </location>
</feature>
<name>A0A0A1TDZ8_9HYPO</name>
<dbReference type="AlphaFoldDB" id="A0A0A1TDZ8"/>